<evidence type="ECO:0000313" key="1">
    <source>
        <dbReference type="EMBL" id="PXA69296.1"/>
    </source>
</evidence>
<sequence length="117" mass="13235">MPAIQVLPRLLKLVGSEVIIRKSPTSERLRVLNKAKQMAQTFFLRHPVLFMMSVDMTKAAVPNSVANCDVLDSVAKRHNKKVKQIKKRLYPDKAAKLQIKAAPENIAREFSVLYPPI</sequence>
<dbReference type="EMBL" id="QHLZ01000001">
    <property type="protein sequence ID" value="PXA69296.1"/>
    <property type="molecule type" value="Genomic_DNA"/>
</dbReference>
<protein>
    <submittedName>
        <fullName evidence="1">Uncharacterized protein</fullName>
    </submittedName>
</protein>
<evidence type="ECO:0000313" key="2">
    <source>
        <dbReference type="Proteomes" id="UP000246303"/>
    </source>
</evidence>
<dbReference type="Proteomes" id="UP000246303">
    <property type="component" value="Unassembled WGS sequence"/>
</dbReference>
<dbReference type="AlphaFoldDB" id="A0A2V3DV97"/>
<proteinExistence type="predicted"/>
<comment type="caution">
    <text evidence="1">The sequence shown here is derived from an EMBL/GenBank/DDBJ whole genome shotgun (WGS) entry which is preliminary data.</text>
</comment>
<reference evidence="1 2" key="1">
    <citation type="submission" date="2018-05" db="EMBL/GenBank/DDBJ databases">
        <title>Genetic diversity of glacier-inhabiting Cryobacterium bacteria in China and description of Cryobacterium mengkeensis sp. nov. and Arthrobacter glacialis sp. nov.</title>
        <authorList>
            <person name="Liu Q."/>
            <person name="Xin Y.-H."/>
        </authorList>
    </citation>
    <scope>NUCLEOTIDE SEQUENCE [LARGE SCALE GENOMIC DNA]</scope>
    <source>
        <strain evidence="1 2">GP3</strain>
    </source>
</reference>
<gene>
    <name evidence="1" type="ORF">CVS29_01630</name>
</gene>
<accession>A0A2V3DV97</accession>
<keyword evidence="2" id="KW-1185">Reference proteome</keyword>
<name>A0A2V3DV97_9MICC</name>
<organism evidence="1 2">
    <name type="scientific">Arthrobacter psychrochitiniphilus</name>
    <dbReference type="NCBI Taxonomy" id="291045"/>
    <lineage>
        <taxon>Bacteria</taxon>
        <taxon>Bacillati</taxon>
        <taxon>Actinomycetota</taxon>
        <taxon>Actinomycetes</taxon>
        <taxon>Micrococcales</taxon>
        <taxon>Micrococcaceae</taxon>
        <taxon>Arthrobacter</taxon>
    </lineage>
</organism>